<feature type="compositionally biased region" description="Basic residues" evidence="2">
    <location>
        <begin position="177"/>
        <end position="187"/>
    </location>
</feature>
<dbReference type="InterPro" id="IPR026093">
    <property type="entry name" value="MGARP"/>
</dbReference>
<feature type="compositionally biased region" description="Basic and acidic residues" evidence="2">
    <location>
        <begin position="439"/>
        <end position="471"/>
    </location>
</feature>
<gene>
    <name evidence="5" type="ORF">PgNI_04925</name>
</gene>
<sequence length="652" mass="69739">MSDAATAAQTAPAAQKSDDAKEAGSKSPASPVATADGKADAAGASDDKTDATPADDADKKSTQGKYRFHNESSDKTEQEKGDVEMKDAAEDAKESGDAAGAEDKSGEDDAATTTVAEKVTEVVADAADKIAKAPGAVADAVAEVADKVTPATPAADKSGNSKSRRKSNATPGDAKRKLNKKGSRARITHTDAKPGDYFFIKLKGYPKWPGIVCSEDMLPQTLLRTRPVTAMKADGTYRDDYADGGKQMHNRTFPVMYLATNEFSWIPNTDLEDLDTSTVADLVTPKMRKDLQAAHELAAENNDLDYFKDLLIKHQEHLLEEEKELRAAEAAAAAKAEAKAASSKKAAKKTSAARESTDDDVEMADAGDDDEPPAQEKKTSKKRKAEEEAATPQRAESVKKPKIKLTTSSTPKPANGASTPKSAKPASEAKPKAAKAKKPAAEKKVEKAEPVVPKEPELSPEEKHQRKEKEVLFLRHKLQKGLLTRDQEPKEAEMKTMSEFITKLEGFPDLEVSIIRATKINKVLKAILKLENIPKEEEFKFKPRSQSLLDKWNKLLAGDGGSANGVNGASKKSAAATSESKADKSDKSDKSETKSEPASANGVKENGDAKEATPVNADEPASKSEEPSEKAENDSEAKEEDTKPTEAVEAAA</sequence>
<organism evidence="4 5">
    <name type="scientific">Pyricularia grisea</name>
    <name type="common">Crabgrass-specific blast fungus</name>
    <name type="synonym">Magnaporthe grisea</name>
    <dbReference type="NCBI Taxonomy" id="148305"/>
    <lineage>
        <taxon>Eukaryota</taxon>
        <taxon>Fungi</taxon>
        <taxon>Dikarya</taxon>
        <taxon>Ascomycota</taxon>
        <taxon>Pezizomycotina</taxon>
        <taxon>Sordariomycetes</taxon>
        <taxon>Sordariomycetidae</taxon>
        <taxon>Magnaporthales</taxon>
        <taxon>Pyriculariaceae</taxon>
        <taxon>Pyricularia</taxon>
    </lineage>
</organism>
<feature type="coiled-coil region" evidence="1">
    <location>
        <begin position="311"/>
        <end position="339"/>
    </location>
</feature>
<protein>
    <recommendedName>
        <fullName evidence="3">PWWP domain-containing protein</fullName>
    </recommendedName>
</protein>
<dbReference type="Proteomes" id="UP000515153">
    <property type="component" value="Unplaced"/>
</dbReference>
<reference evidence="5" key="3">
    <citation type="submission" date="2025-08" db="UniProtKB">
        <authorList>
            <consortium name="RefSeq"/>
        </authorList>
    </citation>
    <scope>IDENTIFICATION</scope>
    <source>
        <strain evidence="5">NI907</strain>
    </source>
</reference>
<feature type="compositionally biased region" description="Basic and acidic residues" evidence="2">
    <location>
        <begin position="620"/>
        <end position="646"/>
    </location>
</feature>
<feature type="compositionally biased region" description="Low complexity" evidence="2">
    <location>
        <begin position="33"/>
        <end position="44"/>
    </location>
</feature>
<dbReference type="PANTHER" id="PTHR22910">
    <property type="entry name" value="PROTEIN MGARP"/>
    <property type="match status" value="1"/>
</dbReference>
<dbReference type="InterPro" id="IPR000313">
    <property type="entry name" value="PWWP_dom"/>
</dbReference>
<evidence type="ECO:0000313" key="4">
    <source>
        <dbReference type="Proteomes" id="UP000515153"/>
    </source>
</evidence>
<feature type="compositionally biased region" description="Low complexity" evidence="2">
    <location>
        <begin position="339"/>
        <end position="354"/>
    </location>
</feature>
<evidence type="ECO:0000259" key="3">
    <source>
        <dbReference type="PROSITE" id="PS50812"/>
    </source>
</evidence>
<feature type="region of interest" description="Disordered" evidence="2">
    <location>
        <begin position="339"/>
        <end position="471"/>
    </location>
</feature>
<feature type="compositionally biased region" description="Low complexity" evidence="2">
    <location>
        <begin position="569"/>
        <end position="579"/>
    </location>
</feature>
<dbReference type="PROSITE" id="PS50812">
    <property type="entry name" value="PWWP"/>
    <property type="match status" value="1"/>
</dbReference>
<dbReference type="Pfam" id="PF00855">
    <property type="entry name" value="PWWP"/>
    <property type="match status" value="1"/>
</dbReference>
<reference evidence="5" key="2">
    <citation type="submission" date="2019-10" db="EMBL/GenBank/DDBJ databases">
        <authorList>
            <consortium name="NCBI Genome Project"/>
        </authorList>
    </citation>
    <scope>NUCLEOTIDE SEQUENCE</scope>
    <source>
        <strain evidence="5">NI907</strain>
    </source>
</reference>
<keyword evidence="4" id="KW-1185">Reference proteome</keyword>
<feature type="compositionally biased region" description="Basic and acidic residues" evidence="2">
    <location>
        <begin position="580"/>
        <end position="595"/>
    </location>
</feature>
<dbReference type="SMART" id="SM00293">
    <property type="entry name" value="PWWP"/>
    <property type="match status" value="1"/>
</dbReference>
<dbReference type="Gene3D" id="2.30.30.140">
    <property type="match status" value="1"/>
</dbReference>
<proteinExistence type="predicted"/>
<dbReference type="SUPFAM" id="SSF63748">
    <property type="entry name" value="Tudor/PWWP/MBT"/>
    <property type="match status" value="1"/>
</dbReference>
<evidence type="ECO:0000313" key="5">
    <source>
        <dbReference type="RefSeq" id="XP_030985027.1"/>
    </source>
</evidence>
<dbReference type="PANTHER" id="PTHR22910:SF6">
    <property type="entry name" value="PROTEIN MGARP"/>
    <property type="match status" value="1"/>
</dbReference>
<feature type="region of interest" description="Disordered" evidence="2">
    <location>
        <begin position="149"/>
        <end position="187"/>
    </location>
</feature>
<reference evidence="5" key="1">
    <citation type="journal article" date="2019" name="Mol. Biol. Evol.">
        <title>Blast fungal genomes show frequent chromosomal changes, gene gains and losses, and effector gene turnover.</title>
        <authorList>
            <person name="Gomez Luciano L.B."/>
            <person name="Jason Tsai I."/>
            <person name="Chuma I."/>
            <person name="Tosa Y."/>
            <person name="Chen Y.H."/>
            <person name="Li J.Y."/>
            <person name="Li M.Y."/>
            <person name="Jade Lu M.Y."/>
            <person name="Nakayashiki H."/>
            <person name="Li W.H."/>
        </authorList>
    </citation>
    <scope>NUCLEOTIDE SEQUENCE</scope>
    <source>
        <strain evidence="5">NI907</strain>
    </source>
</reference>
<keyword evidence="1" id="KW-0175">Coiled coil</keyword>
<evidence type="ECO:0000256" key="1">
    <source>
        <dbReference type="SAM" id="Coils"/>
    </source>
</evidence>
<dbReference type="KEGG" id="pgri:PgNI_04925"/>
<feature type="region of interest" description="Disordered" evidence="2">
    <location>
        <begin position="555"/>
        <end position="652"/>
    </location>
</feature>
<dbReference type="RefSeq" id="XP_030985027.1">
    <property type="nucleotide sequence ID" value="XM_031124966.1"/>
</dbReference>
<dbReference type="GeneID" id="41959875"/>
<feature type="compositionally biased region" description="Acidic residues" evidence="2">
    <location>
        <begin position="357"/>
        <end position="373"/>
    </location>
</feature>
<dbReference type="GO" id="GO:0005739">
    <property type="term" value="C:mitochondrion"/>
    <property type="evidence" value="ECO:0007669"/>
    <property type="project" value="InterPro"/>
</dbReference>
<name>A0A6P8BCX3_PYRGI</name>
<feature type="domain" description="PWWP" evidence="3">
    <location>
        <begin position="194"/>
        <end position="267"/>
    </location>
</feature>
<feature type="compositionally biased region" description="Basic and acidic residues" evidence="2">
    <location>
        <begin position="45"/>
        <end position="61"/>
    </location>
</feature>
<dbReference type="AlphaFoldDB" id="A0A6P8BCX3"/>
<feature type="compositionally biased region" description="Polar residues" evidence="2">
    <location>
        <begin position="405"/>
        <end position="419"/>
    </location>
</feature>
<evidence type="ECO:0000256" key="2">
    <source>
        <dbReference type="SAM" id="MobiDB-lite"/>
    </source>
</evidence>
<feature type="compositionally biased region" description="Low complexity" evidence="2">
    <location>
        <begin position="1"/>
        <end position="15"/>
    </location>
</feature>
<feature type="compositionally biased region" description="Basic and acidic residues" evidence="2">
    <location>
        <begin position="68"/>
        <end position="104"/>
    </location>
</feature>
<feature type="region of interest" description="Disordered" evidence="2">
    <location>
        <begin position="1"/>
        <end position="113"/>
    </location>
</feature>
<accession>A0A6P8BCX3</accession>